<dbReference type="Gene3D" id="3.90.550.10">
    <property type="entry name" value="Spore Coat Polysaccharide Biosynthesis Protein SpsA, Chain A"/>
    <property type="match status" value="1"/>
</dbReference>
<dbReference type="RefSeq" id="WP_046492982.1">
    <property type="nucleotide sequence ID" value="NZ_CP016303.1"/>
</dbReference>
<dbReference type="SUPFAM" id="SSF53448">
    <property type="entry name" value="Nucleotide-diphospho-sugar transferases"/>
    <property type="match status" value="1"/>
</dbReference>
<evidence type="ECO:0000313" key="3">
    <source>
        <dbReference type="Proteomes" id="UP000216438"/>
    </source>
</evidence>
<sequence>MCQPKIFLLAAGYHKQAQRPFSLWSFSNGKSILDWQTHAFEKALPGNQVNIVVGYDYQKILANHPYLNFSYVLDWEKSNALQSFLSVINDFSSPTLVMYGDTVFYPETLTRLIGMEGDAVVVIDSVWKQRFSGRSQKDIAIAETLNIHPYGEVEYTGLVKFSPKVMNWISDHRDSAAHSNRNFIDLINDIRDAGFNVAAYDVIGAWSEMNEPNDLVHFILGNKAETLRRIRPQLKKSEICDQITCTQQDWKNNPSLIIKRVQAQFEGQRLIVRSSYFEEDSWETSNAGVFESILDIDCNDTHTMRKAIEHVFLSYGNPCAHAQVLIQPFISNVAMSGVIFTCDLFTGAPYYIINYDDVSGRPDSITSGQKSDLRTAIIFRRNIDAVHKIDSRLVKLIEAAKELEQILGYNKLDIEFAIDKENQMYIFQVRPIAVKHDAHQINEKQLALFLQSAWQHFKKWQKKSPSILGDDTIFSGMTDWNPAEIIGNRPNPLAVSLYHYLITEDIWARQRAEYGYRDVRPAPLVHNFCSQPYVDCRASINSLIPSSLPEEVALRLANVYLDILKDNHQLHDKVELDVVFTIWVPTFRQDAEIRFKNRNISTQDIDILEQALKKLTARALVRLNEDTSSIKCLSERFVEVMGSHLDPVDKAYQLIADCRRFGTLAFAHAARAGFVAVALLKSFIQKGTLSQKRMLEFQASVSTVAGDFQNALDDHSVSVDVLIKQFGHLRPGTYDVNQTAYWENPDFYFDCQRPRMTQHTSCDGLVFTKHEREGFQAFLDALPTEIKVDEFIRYLSQAIQAREKTKFEFSRNLSVALDLLIQYGKEVLGLTREEVGYLTFDDIKALKIGQLDEKLIPKFVQLRKTDSVEKHLAKLPGLICCENDFFGYEQEKSQANFITRLSVVAELIFIKANQNEPLDGKIVVIPSADPGFDWLFSHNIAGLITQYGGANSHMAIRCAELGIPAAIGIGDKQYDSLQNGRMILDCHKGRFEYV</sequence>
<gene>
    <name evidence="2" type="ORF">BA171_07510</name>
</gene>
<evidence type="ECO:0000313" key="2">
    <source>
        <dbReference type="EMBL" id="ASX26842.1"/>
    </source>
</evidence>
<dbReference type="GO" id="GO:0005524">
    <property type="term" value="F:ATP binding"/>
    <property type="evidence" value="ECO:0007669"/>
    <property type="project" value="InterPro"/>
</dbReference>
<dbReference type="AlphaFoldDB" id="A0A249E1G1"/>
<dbReference type="Gene3D" id="3.50.30.10">
    <property type="entry name" value="Phosphohistidine domain"/>
    <property type="match status" value="1"/>
</dbReference>
<dbReference type="SUPFAM" id="SSF56059">
    <property type="entry name" value="Glutathione synthetase ATP-binding domain-like"/>
    <property type="match status" value="1"/>
</dbReference>
<dbReference type="InterPro" id="IPR008279">
    <property type="entry name" value="PEP-util_enz_mobile_dom"/>
</dbReference>
<organism evidence="2 3">
    <name type="scientific">Candidatus Hamiltonella defensa</name>
    <name type="common">Bemisia tabaci</name>
    <dbReference type="NCBI Taxonomy" id="672795"/>
    <lineage>
        <taxon>Bacteria</taxon>
        <taxon>Pseudomonadati</taxon>
        <taxon>Pseudomonadota</taxon>
        <taxon>Gammaproteobacteria</taxon>
        <taxon>Enterobacterales</taxon>
        <taxon>Enterobacteriaceae</taxon>
        <taxon>aphid secondary symbionts</taxon>
        <taxon>Candidatus Williamhamiltonella</taxon>
    </lineage>
</organism>
<dbReference type="InterPro" id="IPR029044">
    <property type="entry name" value="Nucleotide-diphossugar_trans"/>
</dbReference>
<reference evidence="3" key="1">
    <citation type="submission" date="2016-06" db="EMBL/GenBank/DDBJ databases">
        <authorList>
            <person name="Chen W."/>
            <person name="Hasegawa D.K."/>
        </authorList>
    </citation>
    <scope>NUCLEOTIDE SEQUENCE [LARGE SCALE GENOMIC DNA]</scope>
    <source>
        <strain evidence="3">MEAM1</strain>
    </source>
</reference>
<name>A0A249E1G1_9ENTR</name>
<dbReference type="Pfam" id="PF00391">
    <property type="entry name" value="PEP-utilizers"/>
    <property type="match status" value="1"/>
</dbReference>
<dbReference type="InterPro" id="IPR051549">
    <property type="entry name" value="PEP_Utilizing_Enz"/>
</dbReference>
<reference evidence="2 3" key="2">
    <citation type="submission" date="2017-09" db="EMBL/GenBank/DDBJ databases">
        <title>The genome of whitefly Bemisia tabaci, a global crop pest, provides novel insights into virus transmission, host adaptation and insecticide resistance.</title>
        <authorList>
            <person name="Kaur N."/>
            <person name="Kliot A."/>
            <person name="Pinheiro P.V."/>
            <person name="Luan J."/>
            <person name="Zheng Y."/>
            <person name="Liu W."/>
            <person name="Sun H."/>
            <person name="Yang X."/>
            <person name="Xu Y."/>
            <person name="Luo Y."/>
            <person name="Kruse A."/>
            <person name="Fisher T.W."/>
            <person name="Nelson D.R."/>
            <person name="Elimelech M."/>
            <person name="MacCoss M."/>
            <person name="Johnson R."/>
            <person name="Cohen E."/>
            <person name="Hunter W.B."/>
            <person name="Brown J.K."/>
            <person name="Jander G."/>
            <person name="Cilia M."/>
            <person name="Douglas A.E."/>
            <person name="Ghanim M."/>
            <person name="Simmons A.M."/>
            <person name="Wintermantel W.M."/>
            <person name="Ling K.-S."/>
            <person name="Fei Z."/>
        </authorList>
    </citation>
    <scope>NUCLEOTIDE SEQUENCE [LARGE SCALE GENOMIC DNA]</scope>
    <source>
        <strain evidence="2 3">MEAM1</strain>
    </source>
</reference>
<accession>A0A249E1G1</accession>
<proteinExistence type="predicted"/>
<dbReference type="GO" id="GO:0016301">
    <property type="term" value="F:kinase activity"/>
    <property type="evidence" value="ECO:0007669"/>
    <property type="project" value="InterPro"/>
</dbReference>
<dbReference type="Proteomes" id="UP000216438">
    <property type="component" value="Chromosome"/>
</dbReference>
<dbReference type="PANTHER" id="PTHR43615">
    <property type="entry name" value="PHOSPHOENOLPYRUVATE SYNTHASE-RELATED"/>
    <property type="match status" value="1"/>
</dbReference>
<dbReference type="Gene3D" id="3.30.470.20">
    <property type="entry name" value="ATP-grasp fold, B domain"/>
    <property type="match status" value="1"/>
</dbReference>
<dbReference type="NCBIfam" id="NF004508">
    <property type="entry name" value="PRK05849.1"/>
    <property type="match status" value="1"/>
</dbReference>
<dbReference type="OrthoDB" id="3590125at2"/>
<dbReference type="SUPFAM" id="SSF52009">
    <property type="entry name" value="Phosphohistidine domain"/>
    <property type="match status" value="1"/>
</dbReference>
<dbReference type="InterPro" id="IPR036637">
    <property type="entry name" value="Phosphohistidine_dom_sf"/>
</dbReference>
<dbReference type="Gene3D" id="3.30.1490.20">
    <property type="entry name" value="ATP-grasp fold, A domain"/>
    <property type="match status" value="1"/>
</dbReference>
<dbReference type="EMBL" id="CP016303">
    <property type="protein sequence ID" value="ASX26842.1"/>
    <property type="molecule type" value="Genomic_DNA"/>
</dbReference>
<feature type="domain" description="PEP-utilising enzyme mobile" evidence="1">
    <location>
        <begin position="919"/>
        <end position="989"/>
    </location>
</feature>
<protein>
    <recommendedName>
        <fullName evidence="1">PEP-utilising enzyme mobile domain-containing protein</fullName>
    </recommendedName>
</protein>
<evidence type="ECO:0000259" key="1">
    <source>
        <dbReference type="Pfam" id="PF00391"/>
    </source>
</evidence>
<dbReference type="PANTHER" id="PTHR43615:SF1">
    <property type="entry name" value="PPDK_N DOMAIN-CONTAINING PROTEIN"/>
    <property type="match status" value="1"/>
</dbReference>
<dbReference type="InterPro" id="IPR013815">
    <property type="entry name" value="ATP_grasp_subdomain_1"/>
</dbReference>